<feature type="non-terminal residue" evidence="2">
    <location>
        <position position="88"/>
    </location>
</feature>
<dbReference type="AlphaFoldDB" id="A0A8H4T1S4"/>
<evidence type="ECO:0000256" key="1">
    <source>
        <dbReference type="SAM" id="MobiDB-lite"/>
    </source>
</evidence>
<comment type="caution">
    <text evidence="2">The sequence shown here is derived from an EMBL/GenBank/DDBJ whole genome shotgun (WGS) entry which is preliminary data.</text>
</comment>
<evidence type="ECO:0000313" key="2">
    <source>
        <dbReference type="EMBL" id="KAF4949798.1"/>
    </source>
</evidence>
<protein>
    <submittedName>
        <fullName evidence="2">Uncharacterized protein</fullName>
    </submittedName>
</protein>
<organism evidence="2 3">
    <name type="scientific">Fusarium sarcochroum</name>
    <dbReference type="NCBI Taxonomy" id="1208366"/>
    <lineage>
        <taxon>Eukaryota</taxon>
        <taxon>Fungi</taxon>
        <taxon>Dikarya</taxon>
        <taxon>Ascomycota</taxon>
        <taxon>Pezizomycotina</taxon>
        <taxon>Sordariomycetes</taxon>
        <taxon>Hypocreomycetidae</taxon>
        <taxon>Hypocreales</taxon>
        <taxon>Nectriaceae</taxon>
        <taxon>Fusarium</taxon>
        <taxon>Fusarium lateritium species complex</taxon>
    </lineage>
</organism>
<feature type="region of interest" description="Disordered" evidence="1">
    <location>
        <begin position="1"/>
        <end position="22"/>
    </location>
</feature>
<dbReference type="EMBL" id="JABEXW010000995">
    <property type="protein sequence ID" value="KAF4949798.1"/>
    <property type="molecule type" value="Genomic_DNA"/>
</dbReference>
<proteinExistence type="predicted"/>
<gene>
    <name evidence="2" type="ORF">FSARC_13401</name>
</gene>
<dbReference type="OrthoDB" id="10539461at2759"/>
<reference evidence="2" key="1">
    <citation type="journal article" date="2020" name="BMC Genomics">
        <title>Correction to: Identification and distribution of gene clusters required for synthesis of sphingolipid metabolism inhibitors in diverse species of the filamentous fungus Fusarium.</title>
        <authorList>
            <person name="Kim H.S."/>
            <person name="Lohmar J.M."/>
            <person name="Busman M."/>
            <person name="Brown D.W."/>
            <person name="Naumann T.A."/>
            <person name="Divon H.H."/>
            <person name="Lysoe E."/>
            <person name="Uhlig S."/>
            <person name="Proctor R.H."/>
        </authorList>
    </citation>
    <scope>NUCLEOTIDE SEQUENCE</scope>
    <source>
        <strain evidence="2">NRRL 20472</strain>
    </source>
</reference>
<accession>A0A8H4T1S4</accession>
<dbReference type="Proteomes" id="UP000622797">
    <property type="component" value="Unassembled WGS sequence"/>
</dbReference>
<reference evidence="2" key="2">
    <citation type="submission" date="2020-05" db="EMBL/GenBank/DDBJ databases">
        <authorList>
            <person name="Kim H.-S."/>
            <person name="Proctor R.H."/>
            <person name="Brown D.W."/>
        </authorList>
    </citation>
    <scope>NUCLEOTIDE SEQUENCE</scope>
    <source>
        <strain evidence="2">NRRL 20472</strain>
    </source>
</reference>
<name>A0A8H4T1S4_9HYPO</name>
<keyword evidence="3" id="KW-1185">Reference proteome</keyword>
<evidence type="ECO:0000313" key="3">
    <source>
        <dbReference type="Proteomes" id="UP000622797"/>
    </source>
</evidence>
<sequence length="88" mass="9965">MEPFAKPQGQADKGNARMELPSENYVSGTKMGLFTLRNGKLNREGKAEQIEVNQYRDQVRLLKEDLSVFISPNPDKVVPVMTKKRDSV</sequence>